<feature type="signal peptide" evidence="1">
    <location>
        <begin position="1"/>
        <end position="21"/>
    </location>
</feature>
<keyword evidence="2" id="KW-0449">Lipoprotein</keyword>
<comment type="caution">
    <text evidence="2">The sequence shown here is derived from an EMBL/GenBank/DDBJ whole genome shotgun (WGS) entry which is preliminary data.</text>
</comment>
<dbReference type="PROSITE" id="PS51257">
    <property type="entry name" value="PROKAR_LIPOPROTEIN"/>
    <property type="match status" value="1"/>
</dbReference>
<evidence type="ECO:0000313" key="2">
    <source>
        <dbReference type="EMBL" id="MDB9222515.1"/>
    </source>
</evidence>
<dbReference type="AlphaFoldDB" id="A0AAW6FHF7"/>
<sequence>MKKTIFYILMCLALGMAACFDDDSTLGKDFIPEIEIGELKDTAMVSYSGHVLEVTPEVNTRYTEDQLAYAWYIYNSAGTTTTGEAADGYQKEKIGDGKTLRYEVNLPSGAYTLVFEATAVEYGYVRTASMQMSVSTNFSKGFYILKSTEDGKTDLDLATKEGLSEDLMTNMLGAPLEGAPLNMSVVYGQCYIDDATQEMAYDKVLNLFTEKDYRGFRTEDMAEVHNRQTIFYEPAQDDEVLYGMEQGMMATFLFTNKGYYGGTPGGENWGSVTVNTGKHGFPVGSGASRFMQQLNGGYAGVAYWDEVQRMLCLADYNAVGSTVMEYELPDKMSPETVNCIACGLNYVGRQETVWFLLEDASAKRCLLLLSGSRVKKVVLLDASLHIAQADVVAGNALSATIIYVVHEDKLWAYSWDGNNEYEIPLPGVEGKLDYVSNQFLKVGSFGVKTENYDALIVGTTEAEKYNLYIFDNMVGGAPQEAVEPYRGVGRVKSVRYVPSISVSLTDFMMAMSFGPIAPWTD</sequence>
<proteinExistence type="predicted"/>
<accession>A0AAW6FHF7</accession>
<evidence type="ECO:0000256" key="1">
    <source>
        <dbReference type="SAM" id="SignalP"/>
    </source>
</evidence>
<dbReference type="EMBL" id="JAQMRD010000005">
    <property type="protein sequence ID" value="MDB9222515.1"/>
    <property type="molecule type" value="Genomic_DNA"/>
</dbReference>
<dbReference type="Proteomes" id="UP001212263">
    <property type="component" value="Unassembled WGS sequence"/>
</dbReference>
<dbReference type="Pfam" id="PF16407">
    <property type="entry name" value="PKD_2"/>
    <property type="match status" value="1"/>
</dbReference>
<gene>
    <name evidence="2" type="ORF">PN645_05780</name>
</gene>
<protein>
    <submittedName>
        <fullName evidence="2">PKD-like family lipoprotein</fullName>
    </submittedName>
</protein>
<feature type="chain" id="PRO_5043420056" evidence="1">
    <location>
        <begin position="22"/>
        <end position="521"/>
    </location>
</feature>
<evidence type="ECO:0000313" key="3">
    <source>
        <dbReference type="Proteomes" id="UP001212263"/>
    </source>
</evidence>
<organism evidence="2 3">
    <name type="scientific">Odoribacter splanchnicus</name>
    <dbReference type="NCBI Taxonomy" id="28118"/>
    <lineage>
        <taxon>Bacteria</taxon>
        <taxon>Pseudomonadati</taxon>
        <taxon>Bacteroidota</taxon>
        <taxon>Bacteroidia</taxon>
        <taxon>Bacteroidales</taxon>
        <taxon>Odoribacteraceae</taxon>
        <taxon>Odoribacter</taxon>
    </lineage>
</organism>
<keyword evidence="1" id="KW-0732">Signal</keyword>
<name>A0AAW6FHF7_9BACT</name>
<dbReference type="RefSeq" id="WP_272055076.1">
    <property type="nucleotide sequence ID" value="NZ_JAQMRB010000039.1"/>
</dbReference>
<dbReference type="InterPro" id="IPR032183">
    <property type="entry name" value="PKD-like"/>
</dbReference>
<reference evidence="2" key="1">
    <citation type="submission" date="2023-01" db="EMBL/GenBank/DDBJ databases">
        <title>Human gut microbiome strain richness.</title>
        <authorList>
            <person name="Chen-Liaw A."/>
        </authorList>
    </citation>
    <scope>NUCLEOTIDE SEQUENCE</scope>
    <source>
        <strain evidence="2">RTP21484st1_B7_RTP21484_190118</strain>
    </source>
</reference>